<dbReference type="Gene3D" id="2.40.50.230">
    <property type="entry name" value="Gp5 N-terminal domain"/>
    <property type="match status" value="1"/>
</dbReference>
<protein>
    <submittedName>
        <fullName evidence="2">Rhs element Vgr protein</fullName>
    </submittedName>
</protein>
<dbReference type="InterPro" id="IPR037026">
    <property type="entry name" value="Vgr_OB-fold_dom_sf"/>
</dbReference>
<dbReference type="Proteomes" id="UP000280434">
    <property type="component" value="Unassembled WGS sequence"/>
</dbReference>
<evidence type="ECO:0000313" key="2">
    <source>
        <dbReference type="EMBL" id="RKP46830.1"/>
    </source>
</evidence>
<dbReference type="AlphaFoldDB" id="A0A494X8P6"/>
<keyword evidence="3" id="KW-1185">Reference proteome</keyword>
<dbReference type="Pfam" id="PF04717">
    <property type="entry name" value="Phage_base_V"/>
    <property type="match status" value="1"/>
</dbReference>
<proteinExistence type="predicted"/>
<name>A0A494X8P6_9BURK</name>
<dbReference type="RefSeq" id="WP_121278658.1">
    <property type="nucleotide sequence ID" value="NZ_RBZV01000006.1"/>
</dbReference>
<evidence type="ECO:0000259" key="1">
    <source>
        <dbReference type="Pfam" id="PF04717"/>
    </source>
</evidence>
<dbReference type="EMBL" id="RBZV01000006">
    <property type="protein sequence ID" value="RKP46830.1"/>
    <property type="molecule type" value="Genomic_DNA"/>
</dbReference>
<feature type="domain" description="Gp5/Type VI secretion system Vgr protein OB-fold" evidence="1">
    <location>
        <begin position="18"/>
        <end position="91"/>
    </location>
</feature>
<organism evidence="2 3">
    <name type="scientific">Trinickia fusca</name>
    <dbReference type="NCBI Taxonomy" id="2419777"/>
    <lineage>
        <taxon>Bacteria</taxon>
        <taxon>Pseudomonadati</taxon>
        <taxon>Pseudomonadota</taxon>
        <taxon>Betaproteobacteria</taxon>
        <taxon>Burkholderiales</taxon>
        <taxon>Burkholderiaceae</taxon>
        <taxon>Trinickia</taxon>
    </lineage>
</organism>
<accession>A0A494X8P6</accession>
<dbReference type="SUPFAM" id="SSF69255">
    <property type="entry name" value="gp5 N-terminal domain-like"/>
    <property type="match status" value="1"/>
</dbReference>
<dbReference type="OrthoDB" id="1907165at2"/>
<sequence length="208" mass="21875">MNPAEAFSLDSLALGVTLGTVSGTEDPAGLGRVKVKFVLKGAQIESDWLQVMSFFAGPAYGAFFLPQVGDSALLAFADGDASRAYVLGFLWNGAQKPPVDKAQQQDVRVIKTKSGKTIMFDDSQQGKGGIVIVDNHRNRIQIDTASNKISISSEGDLDIEAKGKLTIRGAQVIVQNTSGSVKASLSGAAMQVQGGQSLKLSATMIDLN</sequence>
<comment type="caution">
    <text evidence="2">The sequence shown here is derived from an EMBL/GenBank/DDBJ whole genome shotgun (WGS) entry which is preliminary data.</text>
</comment>
<reference evidence="2 3" key="1">
    <citation type="submission" date="2018-10" db="EMBL/GenBank/DDBJ databases">
        <title>Paraburkholderia sp. 7MK8-2, isolated from soil.</title>
        <authorList>
            <person name="Gao Z.-H."/>
            <person name="Qiu L.-H."/>
        </authorList>
    </citation>
    <scope>NUCLEOTIDE SEQUENCE [LARGE SCALE GENOMIC DNA]</scope>
    <source>
        <strain evidence="2 3">7MK8-2</strain>
    </source>
</reference>
<evidence type="ECO:0000313" key="3">
    <source>
        <dbReference type="Proteomes" id="UP000280434"/>
    </source>
</evidence>
<gene>
    <name evidence="2" type="ORF">D7S89_15825</name>
</gene>
<dbReference type="SUPFAM" id="SSF69349">
    <property type="entry name" value="Phage fibre proteins"/>
    <property type="match status" value="1"/>
</dbReference>
<dbReference type="InterPro" id="IPR006531">
    <property type="entry name" value="Gp5/Vgr_OB"/>
</dbReference>